<dbReference type="PANTHER" id="PTHR43818">
    <property type="entry name" value="BCDNA.GH03377"/>
    <property type="match status" value="1"/>
</dbReference>
<dbReference type="Gene3D" id="3.30.360.10">
    <property type="entry name" value="Dihydrodipicolinate Reductase, domain 2"/>
    <property type="match status" value="1"/>
</dbReference>
<reference evidence="7 8" key="1">
    <citation type="submission" date="2018-09" db="EMBL/GenBank/DDBJ databases">
        <title>Streptomyces sp. nov. DS1-2, an endophytic actinomycete isolated from roots of Dendrobium scabrilingue.</title>
        <authorList>
            <person name="Kuncharoen N."/>
            <person name="Kudo T."/>
            <person name="Ohkuma M."/>
            <person name="Yuki M."/>
            <person name="Tanasupawat S."/>
        </authorList>
    </citation>
    <scope>NUCLEOTIDE SEQUENCE [LARGE SCALE GENOMIC DNA]</scope>
    <source>
        <strain evidence="5 8">AZ1-7</strain>
        <strain evidence="6 7">DS1-2</strain>
    </source>
</reference>
<comment type="caution">
    <text evidence="5">The sequence shown here is derived from an EMBL/GenBank/DDBJ whole genome shotgun (WGS) entry which is preliminary data.</text>
</comment>
<evidence type="ECO:0000256" key="2">
    <source>
        <dbReference type="SAM" id="MobiDB-lite"/>
    </source>
</evidence>
<dbReference type="InterPro" id="IPR055170">
    <property type="entry name" value="GFO_IDH_MocA-like_dom"/>
</dbReference>
<dbReference type="Pfam" id="PF01408">
    <property type="entry name" value="GFO_IDH_MocA"/>
    <property type="match status" value="1"/>
</dbReference>
<evidence type="ECO:0000259" key="4">
    <source>
        <dbReference type="Pfam" id="PF22725"/>
    </source>
</evidence>
<evidence type="ECO:0000256" key="1">
    <source>
        <dbReference type="ARBA" id="ARBA00023002"/>
    </source>
</evidence>
<dbReference type="InterPro" id="IPR000683">
    <property type="entry name" value="Gfo/Idh/MocA-like_OxRdtase_N"/>
</dbReference>
<dbReference type="RefSeq" id="WP_120699219.1">
    <property type="nucleotide sequence ID" value="NZ_RBDX01000025.1"/>
</dbReference>
<keyword evidence="7" id="KW-1185">Reference proteome</keyword>
<dbReference type="InterPro" id="IPR050463">
    <property type="entry name" value="Gfo/Idh/MocA_oxidrdct_glycsds"/>
</dbReference>
<dbReference type="GO" id="GO:0016491">
    <property type="term" value="F:oxidoreductase activity"/>
    <property type="evidence" value="ECO:0007669"/>
    <property type="project" value="UniProtKB-KW"/>
</dbReference>
<feature type="compositionally biased region" description="Low complexity" evidence="2">
    <location>
        <begin position="363"/>
        <end position="372"/>
    </location>
</feature>
<dbReference type="SUPFAM" id="SSF51735">
    <property type="entry name" value="NAD(P)-binding Rossmann-fold domains"/>
    <property type="match status" value="1"/>
</dbReference>
<name>A0A3A9WDD3_9ACTN</name>
<dbReference type="Proteomes" id="UP000275024">
    <property type="component" value="Unassembled WGS sequence"/>
</dbReference>
<sequence>MSTAPTTPPAPATGTGSGPVGVAVVGAGVISGEYLRTLGAFPDVRVIGVADLDTARATAAAAEHGVPVAGDLDTVLAVPEVEIVVNLTVPAAHADVAIAALRAGKHVYGEKPLATTTEDGGRILAEAAGRGLLVGSAPDTFLGAGLQSALRAIRAGHIGTPIAAATAVQSLGPEGWHPDPAFFYQPGAGPLFDIGPYYVTSLVALLGPIARVAATAAQARATRTTGSGPKAGQTFPVDVPTHVSALIEFASGPRATSVFSFDSAVPRIQFEVIGSEGTLGVPDPNTFRGPLLLRGNADADWREFPVSGSTVGRGLGVLEMARALRTGQPHRASGALGLHVLGVMAAIAASGERGAFEEVATPAPGGAAFTAPEPLPDDWDPHAAELTR</sequence>
<feature type="region of interest" description="Disordered" evidence="2">
    <location>
        <begin position="363"/>
        <end position="388"/>
    </location>
</feature>
<evidence type="ECO:0000313" key="6">
    <source>
        <dbReference type="EMBL" id="RKN17505.1"/>
    </source>
</evidence>
<dbReference type="InterPro" id="IPR036291">
    <property type="entry name" value="NAD(P)-bd_dom_sf"/>
</dbReference>
<dbReference type="Pfam" id="PF22725">
    <property type="entry name" value="GFO_IDH_MocA_C3"/>
    <property type="match status" value="1"/>
</dbReference>
<dbReference type="EMBL" id="RBDX01000025">
    <property type="protein sequence ID" value="RKN05666.1"/>
    <property type="molecule type" value="Genomic_DNA"/>
</dbReference>
<dbReference type="OrthoDB" id="9776544at2"/>
<dbReference type="Proteomes" id="UP000268652">
    <property type="component" value="Unassembled WGS sequence"/>
</dbReference>
<keyword evidence="1" id="KW-0560">Oxidoreductase</keyword>
<dbReference type="AlphaFoldDB" id="A0A3A9WDD3"/>
<accession>A0A3A9WDD3</accession>
<protein>
    <submittedName>
        <fullName evidence="5">Gfo/Idh/MocA family oxidoreductase</fullName>
    </submittedName>
</protein>
<dbReference type="EMBL" id="RBDY01000023">
    <property type="protein sequence ID" value="RKN17505.1"/>
    <property type="molecule type" value="Genomic_DNA"/>
</dbReference>
<evidence type="ECO:0000313" key="8">
    <source>
        <dbReference type="Proteomes" id="UP000275024"/>
    </source>
</evidence>
<dbReference type="Gene3D" id="3.40.50.720">
    <property type="entry name" value="NAD(P)-binding Rossmann-like Domain"/>
    <property type="match status" value="1"/>
</dbReference>
<proteinExistence type="predicted"/>
<dbReference type="PANTHER" id="PTHR43818:SF11">
    <property type="entry name" value="BCDNA.GH03377"/>
    <property type="match status" value="1"/>
</dbReference>
<evidence type="ECO:0000313" key="7">
    <source>
        <dbReference type="Proteomes" id="UP000268652"/>
    </source>
</evidence>
<evidence type="ECO:0000259" key="3">
    <source>
        <dbReference type="Pfam" id="PF01408"/>
    </source>
</evidence>
<dbReference type="GO" id="GO:0000166">
    <property type="term" value="F:nucleotide binding"/>
    <property type="evidence" value="ECO:0007669"/>
    <property type="project" value="InterPro"/>
</dbReference>
<evidence type="ECO:0000313" key="5">
    <source>
        <dbReference type="EMBL" id="RKN05666.1"/>
    </source>
</evidence>
<feature type="compositionally biased region" description="Basic and acidic residues" evidence="2">
    <location>
        <begin position="379"/>
        <end position="388"/>
    </location>
</feature>
<dbReference type="SUPFAM" id="SSF55347">
    <property type="entry name" value="Glyceraldehyde-3-phosphate dehydrogenase-like, C-terminal domain"/>
    <property type="match status" value="1"/>
</dbReference>
<feature type="domain" description="Gfo/Idh/MocA-like oxidoreductase N-terminal" evidence="3">
    <location>
        <begin position="21"/>
        <end position="134"/>
    </location>
</feature>
<organism evidence="5 8">
    <name type="scientific">Streptomyces radicis</name>
    <dbReference type="NCBI Taxonomy" id="1750517"/>
    <lineage>
        <taxon>Bacteria</taxon>
        <taxon>Bacillati</taxon>
        <taxon>Actinomycetota</taxon>
        <taxon>Actinomycetes</taxon>
        <taxon>Kitasatosporales</taxon>
        <taxon>Streptomycetaceae</taxon>
        <taxon>Streptomyces</taxon>
    </lineage>
</organism>
<gene>
    <name evidence="6" type="ORF">D7318_23705</name>
    <name evidence="5" type="ORF">D7319_24340</name>
</gene>
<feature type="domain" description="GFO/IDH/MocA-like oxidoreductase" evidence="4">
    <location>
        <begin position="148"/>
        <end position="279"/>
    </location>
</feature>